<dbReference type="AlphaFoldDB" id="A0A4R2E904"/>
<proteinExistence type="predicted"/>
<organism evidence="1 2">
    <name type="scientific">Acetobacteroides hydrogenigenes</name>
    <dbReference type="NCBI Taxonomy" id="979970"/>
    <lineage>
        <taxon>Bacteria</taxon>
        <taxon>Pseudomonadati</taxon>
        <taxon>Bacteroidota</taxon>
        <taxon>Bacteroidia</taxon>
        <taxon>Bacteroidales</taxon>
        <taxon>Rikenellaceae</taxon>
        <taxon>Acetobacteroides</taxon>
    </lineage>
</organism>
<gene>
    <name evidence="1" type="ORF">CLV25_11682</name>
</gene>
<evidence type="ECO:0000313" key="2">
    <source>
        <dbReference type="Proteomes" id="UP000294830"/>
    </source>
</evidence>
<dbReference type="Proteomes" id="UP000294830">
    <property type="component" value="Unassembled WGS sequence"/>
</dbReference>
<dbReference type="EMBL" id="SLWB01000016">
    <property type="protein sequence ID" value="TCN63102.1"/>
    <property type="molecule type" value="Genomic_DNA"/>
</dbReference>
<evidence type="ECO:0000313" key="1">
    <source>
        <dbReference type="EMBL" id="TCN63102.1"/>
    </source>
</evidence>
<reference evidence="1 2" key="1">
    <citation type="submission" date="2019-03" db="EMBL/GenBank/DDBJ databases">
        <title>Genomic Encyclopedia of Archaeal and Bacterial Type Strains, Phase II (KMG-II): from individual species to whole genera.</title>
        <authorList>
            <person name="Goeker M."/>
        </authorList>
    </citation>
    <scope>NUCLEOTIDE SEQUENCE [LARGE SCALE GENOMIC DNA]</scope>
    <source>
        <strain evidence="1 2">RL-C</strain>
    </source>
</reference>
<accession>A0A4R2E904</accession>
<name>A0A4R2E904_9BACT</name>
<evidence type="ECO:0008006" key="3">
    <source>
        <dbReference type="Google" id="ProtNLM"/>
    </source>
</evidence>
<sequence length="165" mass="18574">MLCVQFYIKKDIFTIYKFIKNTAMSQLLRLTLVIAIASFIVSCDKERQDDSLLLEGSQWKLKACINTVTGEVQFLPTSQSAEITFLKGERYYFASGSKGFQSSYKLKSETGSASFCRSAKPIAFSSTINAYLTTTLRSTNYEIAGNCLKISSPSTNRFLIFERIK</sequence>
<protein>
    <recommendedName>
        <fullName evidence="3">Heat shock protein HslJ</fullName>
    </recommendedName>
</protein>
<comment type="caution">
    <text evidence="1">The sequence shown here is derived from an EMBL/GenBank/DDBJ whole genome shotgun (WGS) entry which is preliminary data.</text>
</comment>
<keyword evidence="2" id="KW-1185">Reference proteome</keyword>